<dbReference type="NCBIfam" id="TIGR03534">
    <property type="entry name" value="RF_mod_PrmC"/>
    <property type="match status" value="1"/>
</dbReference>
<comment type="caution">
    <text evidence="8">The sequence shown here is derived from an EMBL/GenBank/DDBJ whole genome shotgun (WGS) entry which is preliminary data.</text>
</comment>
<evidence type="ECO:0000256" key="1">
    <source>
        <dbReference type="ARBA" id="ARBA00012771"/>
    </source>
</evidence>
<dbReference type="GO" id="GO:0032259">
    <property type="term" value="P:methylation"/>
    <property type="evidence" value="ECO:0007669"/>
    <property type="project" value="UniProtKB-KW"/>
</dbReference>
<evidence type="ECO:0000259" key="7">
    <source>
        <dbReference type="Pfam" id="PF17827"/>
    </source>
</evidence>
<sequence length="293" mass="30187">MSDLHTAVREASARLEGAGIRSPETDAVELAAFALRTTAGDVRRAMVLRTTPDAGFAAAFEALVSERLTRVPLQHLTGRAHFRRLTLAVGPGVFVPRPETEVSAGLAIDAASAMGHGGDGVVVVDLCTGSGAIALAVKDELPAAAVLAVELSDLAHGWALANRDHLGLEVDVRLGDATTAFDDLEGQVDVVVSNPPYIPVGAVPVDPEVRDHDPDLALYGGSADGLAIPLAVAARAAVLLREGGVLVMEHADSQGDSLPAALRATGLWADVVDHADLTGRPRATVALRAEPTG</sequence>
<feature type="domain" description="Methyltransferase small" evidence="6">
    <location>
        <begin position="122"/>
        <end position="197"/>
    </location>
</feature>
<evidence type="ECO:0000259" key="6">
    <source>
        <dbReference type="Pfam" id="PF05175"/>
    </source>
</evidence>
<dbReference type="InterPro" id="IPR019874">
    <property type="entry name" value="RF_methyltr_PrmC"/>
</dbReference>
<dbReference type="Proteomes" id="UP001500390">
    <property type="component" value="Unassembled WGS sequence"/>
</dbReference>
<dbReference type="RefSeq" id="WP_159900455.1">
    <property type="nucleotide sequence ID" value="NZ_BAABFX010000026.1"/>
</dbReference>
<dbReference type="EC" id="2.1.1.297" evidence="1"/>
<dbReference type="InterPro" id="IPR007848">
    <property type="entry name" value="Small_mtfrase_dom"/>
</dbReference>
<dbReference type="InterPro" id="IPR004556">
    <property type="entry name" value="HemK-like"/>
</dbReference>
<dbReference type="GO" id="GO:0008168">
    <property type="term" value="F:methyltransferase activity"/>
    <property type="evidence" value="ECO:0007669"/>
    <property type="project" value="UniProtKB-KW"/>
</dbReference>
<keyword evidence="3" id="KW-0808">Transferase</keyword>
<dbReference type="NCBIfam" id="TIGR00536">
    <property type="entry name" value="hemK_fam"/>
    <property type="match status" value="1"/>
</dbReference>
<dbReference type="CDD" id="cd02440">
    <property type="entry name" value="AdoMet_MTases"/>
    <property type="match status" value="1"/>
</dbReference>
<keyword evidence="4" id="KW-0949">S-adenosyl-L-methionine</keyword>
<comment type="catalytic activity">
    <reaction evidence="5">
        <text>L-glutaminyl-[peptide chain release factor] + S-adenosyl-L-methionine = N(5)-methyl-L-glutaminyl-[peptide chain release factor] + S-adenosyl-L-homocysteine + H(+)</text>
        <dbReference type="Rhea" id="RHEA:42896"/>
        <dbReference type="Rhea" id="RHEA-COMP:10271"/>
        <dbReference type="Rhea" id="RHEA-COMP:10272"/>
        <dbReference type="ChEBI" id="CHEBI:15378"/>
        <dbReference type="ChEBI" id="CHEBI:30011"/>
        <dbReference type="ChEBI" id="CHEBI:57856"/>
        <dbReference type="ChEBI" id="CHEBI:59789"/>
        <dbReference type="ChEBI" id="CHEBI:61891"/>
        <dbReference type="EC" id="2.1.1.297"/>
    </reaction>
</comment>
<dbReference type="Gene3D" id="1.10.8.10">
    <property type="entry name" value="DNA helicase RuvA subunit, C-terminal domain"/>
    <property type="match status" value="1"/>
</dbReference>
<proteinExistence type="predicted"/>
<dbReference type="PROSITE" id="PS00092">
    <property type="entry name" value="N6_MTASE"/>
    <property type="match status" value="1"/>
</dbReference>
<dbReference type="InterPro" id="IPR050320">
    <property type="entry name" value="N5-glutamine_MTase"/>
</dbReference>
<dbReference type="Pfam" id="PF05175">
    <property type="entry name" value="MTS"/>
    <property type="match status" value="1"/>
</dbReference>
<dbReference type="EMBL" id="BAABFX010000026">
    <property type="protein sequence ID" value="GAA4396179.1"/>
    <property type="molecule type" value="Genomic_DNA"/>
</dbReference>
<accession>A0ABP8JU81</accession>
<protein>
    <recommendedName>
        <fullName evidence="1">peptide chain release factor N(5)-glutamine methyltransferase</fullName>
        <ecNumber evidence="1">2.1.1.297</ecNumber>
    </recommendedName>
</protein>
<evidence type="ECO:0000256" key="3">
    <source>
        <dbReference type="ARBA" id="ARBA00022679"/>
    </source>
</evidence>
<dbReference type="InterPro" id="IPR040758">
    <property type="entry name" value="PrmC_N"/>
</dbReference>
<evidence type="ECO:0000256" key="4">
    <source>
        <dbReference type="ARBA" id="ARBA00022691"/>
    </source>
</evidence>
<dbReference type="Pfam" id="PF17827">
    <property type="entry name" value="PrmC_N"/>
    <property type="match status" value="1"/>
</dbReference>
<name>A0ABP8JU81_9MICO</name>
<dbReference type="InterPro" id="IPR029063">
    <property type="entry name" value="SAM-dependent_MTases_sf"/>
</dbReference>
<feature type="domain" description="Release factor glutamine methyltransferase N-terminal" evidence="7">
    <location>
        <begin position="7"/>
        <end position="78"/>
    </location>
</feature>
<keyword evidence="2 8" id="KW-0489">Methyltransferase</keyword>
<evidence type="ECO:0000313" key="8">
    <source>
        <dbReference type="EMBL" id="GAA4396179.1"/>
    </source>
</evidence>
<dbReference type="Gene3D" id="3.40.50.150">
    <property type="entry name" value="Vaccinia Virus protein VP39"/>
    <property type="match status" value="1"/>
</dbReference>
<dbReference type="PANTHER" id="PTHR18895">
    <property type="entry name" value="HEMK METHYLTRANSFERASE"/>
    <property type="match status" value="1"/>
</dbReference>
<keyword evidence="9" id="KW-1185">Reference proteome</keyword>
<dbReference type="PANTHER" id="PTHR18895:SF74">
    <property type="entry name" value="MTRF1L RELEASE FACTOR GLUTAMINE METHYLTRANSFERASE"/>
    <property type="match status" value="1"/>
</dbReference>
<dbReference type="InterPro" id="IPR002052">
    <property type="entry name" value="DNA_methylase_N6_adenine_CS"/>
</dbReference>
<organism evidence="8 9">
    <name type="scientific">Ornithinibacter aureus</name>
    <dbReference type="NCBI Taxonomy" id="622664"/>
    <lineage>
        <taxon>Bacteria</taxon>
        <taxon>Bacillati</taxon>
        <taxon>Actinomycetota</taxon>
        <taxon>Actinomycetes</taxon>
        <taxon>Micrococcales</taxon>
        <taxon>Intrasporangiaceae</taxon>
        <taxon>Ornithinibacter</taxon>
    </lineage>
</organism>
<evidence type="ECO:0000256" key="2">
    <source>
        <dbReference type="ARBA" id="ARBA00022603"/>
    </source>
</evidence>
<gene>
    <name evidence="8" type="primary">prmC</name>
    <name evidence="8" type="ORF">GCM10023153_18890</name>
</gene>
<evidence type="ECO:0000256" key="5">
    <source>
        <dbReference type="ARBA" id="ARBA00048391"/>
    </source>
</evidence>
<reference evidence="9" key="1">
    <citation type="journal article" date="2019" name="Int. J. Syst. Evol. Microbiol.">
        <title>The Global Catalogue of Microorganisms (GCM) 10K type strain sequencing project: providing services to taxonomists for standard genome sequencing and annotation.</title>
        <authorList>
            <consortium name="The Broad Institute Genomics Platform"/>
            <consortium name="The Broad Institute Genome Sequencing Center for Infectious Disease"/>
            <person name="Wu L."/>
            <person name="Ma J."/>
        </authorList>
    </citation>
    <scope>NUCLEOTIDE SEQUENCE [LARGE SCALE GENOMIC DNA]</scope>
    <source>
        <strain evidence="9">JCM 17738</strain>
    </source>
</reference>
<evidence type="ECO:0000313" key="9">
    <source>
        <dbReference type="Proteomes" id="UP001500390"/>
    </source>
</evidence>
<dbReference type="SUPFAM" id="SSF53335">
    <property type="entry name" value="S-adenosyl-L-methionine-dependent methyltransferases"/>
    <property type="match status" value="1"/>
</dbReference>